<dbReference type="Proteomes" id="UP001144372">
    <property type="component" value="Unassembled WGS sequence"/>
</dbReference>
<reference evidence="2" key="1">
    <citation type="submission" date="2022-12" db="EMBL/GenBank/DDBJ databases">
        <title>Reference genome sequencing for broad-spectrum identification of bacterial and archaeal isolates by mass spectrometry.</title>
        <authorList>
            <person name="Sekiguchi Y."/>
            <person name="Tourlousse D.M."/>
        </authorList>
    </citation>
    <scope>NUCLEOTIDE SEQUENCE</scope>
    <source>
        <strain evidence="2">ASRB1</strain>
    </source>
</reference>
<keyword evidence="1" id="KW-1133">Transmembrane helix</keyword>
<dbReference type="EMBL" id="BSDR01000001">
    <property type="protein sequence ID" value="GLI32954.1"/>
    <property type="molecule type" value="Genomic_DNA"/>
</dbReference>
<protein>
    <submittedName>
        <fullName evidence="2">Uncharacterized protein</fullName>
    </submittedName>
</protein>
<organism evidence="2 3">
    <name type="scientific">Desulforhabdus amnigena</name>
    <dbReference type="NCBI Taxonomy" id="40218"/>
    <lineage>
        <taxon>Bacteria</taxon>
        <taxon>Pseudomonadati</taxon>
        <taxon>Thermodesulfobacteriota</taxon>
        <taxon>Syntrophobacteria</taxon>
        <taxon>Syntrophobacterales</taxon>
        <taxon>Syntrophobacteraceae</taxon>
        <taxon>Desulforhabdus</taxon>
    </lineage>
</organism>
<keyword evidence="3" id="KW-1185">Reference proteome</keyword>
<accession>A0A9W6CUX2</accession>
<dbReference type="AlphaFoldDB" id="A0A9W6CUX2"/>
<comment type="caution">
    <text evidence="2">The sequence shown here is derived from an EMBL/GenBank/DDBJ whole genome shotgun (WGS) entry which is preliminary data.</text>
</comment>
<sequence length="70" mass="8262">MRKSFGAWVSWFVFLIALDFVVPFCVLKDIPKITGSFLFWVVWILVAIVSMFLIFLRWQEDKDENSEGKT</sequence>
<keyword evidence="1" id="KW-0812">Transmembrane</keyword>
<evidence type="ECO:0000313" key="3">
    <source>
        <dbReference type="Proteomes" id="UP001144372"/>
    </source>
</evidence>
<dbReference type="RefSeq" id="WP_281791972.1">
    <property type="nucleotide sequence ID" value="NZ_BSDR01000001.1"/>
</dbReference>
<evidence type="ECO:0000256" key="1">
    <source>
        <dbReference type="SAM" id="Phobius"/>
    </source>
</evidence>
<name>A0A9W6CUX2_9BACT</name>
<gene>
    <name evidence="2" type="ORF">DAMNIGENAA_03870</name>
</gene>
<feature type="transmembrane region" description="Helical" evidence="1">
    <location>
        <begin position="37"/>
        <end position="56"/>
    </location>
</feature>
<keyword evidence="1" id="KW-0472">Membrane</keyword>
<proteinExistence type="predicted"/>
<evidence type="ECO:0000313" key="2">
    <source>
        <dbReference type="EMBL" id="GLI32954.1"/>
    </source>
</evidence>